<sequence>MTRNKVNYALIEDDTKRKFSYTKRLKGLLKKSDELKTLCDVEVSTVIYDPYRNELYAFPNNNVVRNTFIKIKELPTLDRSKKMMTREEFTMRRIKKLEEKLQKVHELMIKADDGEGSTSNAPQPIVESMLSSRDNFEGPMDPSPLLFSEMFPPMVP</sequence>
<dbReference type="InParanoid" id="A0A3Q7HE66"/>
<dbReference type="PANTHER" id="PTHR48019">
    <property type="entry name" value="SERUM RESPONSE FACTOR HOMOLOG"/>
    <property type="match status" value="1"/>
</dbReference>
<evidence type="ECO:0000256" key="3">
    <source>
        <dbReference type="ARBA" id="ARBA00023125"/>
    </source>
</evidence>
<protein>
    <recommendedName>
        <fullName evidence="6">MADS-box domain-containing protein</fullName>
    </recommendedName>
</protein>
<dbReference type="PROSITE" id="PS50066">
    <property type="entry name" value="MADS_BOX_2"/>
    <property type="match status" value="1"/>
</dbReference>
<dbReference type="GO" id="GO:0046983">
    <property type="term" value="F:protein dimerization activity"/>
    <property type="evidence" value="ECO:0007669"/>
    <property type="project" value="InterPro"/>
</dbReference>
<dbReference type="InterPro" id="IPR050142">
    <property type="entry name" value="MADS-box/MEF2_TF"/>
</dbReference>
<evidence type="ECO:0000313" key="7">
    <source>
        <dbReference type="EnsemblPlants" id="Solyc05g047712.1.1"/>
    </source>
</evidence>
<dbReference type="GO" id="GO:0000978">
    <property type="term" value="F:RNA polymerase II cis-regulatory region sequence-specific DNA binding"/>
    <property type="evidence" value="ECO:0000318"/>
    <property type="project" value="GO_Central"/>
</dbReference>
<dbReference type="InterPro" id="IPR033897">
    <property type="entry name" value="SRF-like_MADS-box"/>
</dbReference>
<dbReference type="InterPro" id="IPR002100">
    <property type="entry name" value="TF_MADSbox"/>
</dbReference>
<dbReference type="Proteomes" id="UP000004994">
    <property type="component" value="Chromosome 5"/>
</dbReference>
<name>A0A3Q7HE66_SOLLC</name>
<reference evidence="7" key="1">
    <citation type="journal article" date="2012" name="Nature">
        <title>The tomato genome sequence provides insights into fleshy fruit evolution.</title>
        <authorList>
            <consortium name="Tomato Genome Consortium"/>
        </authorList>
    </citation>
    <scope>NUCLEOTIDE SEQUENCE [LARGE SCALE GENOMIC DNA]</scope>
    <source>
        <strain evidence="7">cv. Heinz 1706</strain>
    </source>
</reference>
<dbReference type="GO" id="GO:0005634">
    <property type="term" value="C:nucleus"/>
    <property type="evidence" value="ECO:0007669"/>
    <property type="project" value="UniProtKB-SubCell"/>
</dbReference>
<dbReference type="Pfam" id="PF00319">
    <property type="entry name" value="SRF-TF"/>
    <property type="match status" value="1"/>
</dbReference>
<evidence type="ECO:0000256" key="5">
    <source>
        <dbReference type="ARBA" id="ARBA00023242"/>
    </source>
</evidence>
<evidence type="ECO:0000259" key="6">
    <source>
        <dbReference type="PROSITE" id="PS50066"/>
    </source>
</evidence>
<comment type="subcellular location">
    <subcellularLocation>
        <location evidence="1">Nucleus</location>
    </subcellularLocation>
</comment>
<keyword evidence="8" id="KW-1185">Reference proteome</keyword>
<dbReference type="InterPro" id="IPR036879">
    <property type="entry name" value="TF_MADSbox_sf"/>
</dbReference>
<accession>A0A3Q7HE66</accession>
<dbReference type="EnsemblPlants" id="Solyc05g047712.1.1">
    <property type="protein sequence ID" value="Solyc05g047712.1.1"/>
    <property type="gene ID" value="Solyc05g047712.1"/>
</dbReference>
<dbReference type="SUPFAM" id="SSF55455">
    <property type="entry name" value="SRF-like"/>
    <property type="match status" value="1"/>
</dbReference>
<keyword evidence="3" id="KW-0238">DNA-binding</keyword>
<evidence type="ECO:0000256" key="1">
    <source>
        <dbReference type="ARBA" id="ARBA00004123"/>
    </source>
</evidence>
<feature type="domain" description="MADS-box" evidence="6">
    <location>
        <begin position="1"/>
        <end position="48"/>
    </location>
</feature>
<proteinExistence type="predicted"/>
<dbReference type="SMART" id="SM00432">
    <property type="entry name" value="MADS"/>
    <property type="match status" value="1"/>
</dbReference>
<reference evidence="7" key="2">
    <citation type="submission" date="2019-01" db="UniProtKB">
        <authorList>
            <consortium name="EnsemblPlants"/>
        </authorList>
    </citation>
    <scope>IDENTIFICATION</scope>
    <source>
        <strain evidence="7">cv. Heinz 1706</strain>
    </source>
</reference>
<dbReference type="AlphaFoldDB" id="A0A3Q7HE66"/>
<dbReference type="CDD" id="cd00266">
    <property type="entry name" value="MADS_SRF_like"/>
    <property type="match status" value="1"/>
</dbReference>
<evidence type="ECO:0000256" key="4">
    <source>
        <dbReference type="ARBA" id="ARBA00023163"/>
    </source>
</evidence>
<organism evidence="7">
    <name type="scientific">Solanum lycopersicum</name>
    <name type="common">Tomato</name>
    <name type="synonym">Lycopersicon esculentum</name>
    <dbReference type="NCBI Taxonomy" id="4081"/>
    <lineage>
        <taxon>Eukaryota</taxon>
        <taxon>Viridiplantae</taxon>
        <taxon>Streptophyta</taxon>
        <taxon>Embryophyta</taxon>
        <taxon>Tracheophyta</taxon>
        <taxon>Spermatophyta</taxon>
        <taxon>Magnoliopsida</taxon>
        <taxon>eudicotyledons</taxon>
        <taxon>Gunneridae</taxon>
        <taxon>Pentapetalae</taxon>
        <taxon>asterids</taxon>
        <taxon>lamiids</taxon>
        <taxon>Solanales</taxon>
        <taxon>Solanaceae</taxon>
        <taxon>Solanoideae</taxon>
        <taxon>Solaneae</taxon>
        <taxon>Solanum</taxon>
        <taxon>Solanum subgen. Lycopersicon</taxon>
    </lineage>
</organism>
<evidence type="ECO:0000256" key="2">
    <source>
        <dbReference type="ARBA" id="ARBA00023015"/>
    </source>
</evidence>
<dbReference type="GO" id="GO:0000981">
    <property type="term" value="F:DNA-binding transcription factor activity, RNA polymerase II-specific"/>
    <property type="evidence" value="ECO:0000318"/>
    <property type="project" value="GO_Central"/>
</dbReference>
<dbReference type="PRINTS" id="PR00404">
    <property type="entry name" value="MADSDOMAIN"/>
</dbReference>
<dbReference type="Gene3D" id="3.40.1810.10">
    <property type="entry name" value="Transcription factor, MADS-box"/>
    <property type="match status" value="1"/>
</dbReference>
<dbReference type="Gramene" id="Solyc05g047712.1.1">
    <property type="protein sequence ID" value="Solyc05g047712.1.1"/>
    <property type="gene ID" value="Solyc05g047712.1"/>
</dbReference>
<keyword evidence="5" id="KW-0539">Nucleus</keyword>
<dbReference type="OMA" id="HAYIVND"/>
<evidence type="ECO:0000313" key="8">
    <source>
        <dbReference type="Proteomes" id="UP000004994"/>
    </source>
</evidence>
<dbReference type="GO" id="GO:0045944">
    <property type="term" value="P:positive regulation of transcription by RNA polymerase II"/>
    <property type="evidence" value="ECO:0007669"/>
    <property type="project" value="InterPro"/>
</dbReference>
<keyword evidence="4" id="KW-0804">Transcription</keyword>
<keyword evidence="2" id="KW-0805">Transcription regulation</keyword>
<dbReference type="GO" id="GO:0006357">
    <property type="term" value="P:regulation of transcription by RNA polymerase II"/>
    <property type="evidence" value="ECO:0000318"/>
    <property type="project" value="GO_Central"/>
</dbReference>